<keyword evidence="5 14" id="KW-0418">Kinase</keyword>
<dbReference type="InterPro" id="IPR011009">
    <property type="entry name" value="Kinase-like_dom_sf"/>
</dbReference>
<keyword evidence="11" id="KW-0472">Membrane</keyword>
<dbReference type="Gene3D" id="3.30.200.20">
    <property type="entry name" value="Phosphorylase Kinase, domain 1"/>
    <property type="match status" value="1"/>
</dbReference>
<keyword evidence="2" id="KW-0723">Serine/threonine-protein kinase</keyword>
<dbReference type="NCBIfam" id="NF033483">
    <property type="entry name" value="PknB_PASTA_kin"/>
    <property type="match status" value="1"/>
</dbReference>
<dbReference type="PANTHER" id="PTHR43289:SF34">
    <property type="entry name" value="SERINE_THREONINE-PROTEIN KINASE YBDM-RELATED"/>
    <property type="match status" value="1"/>
</dbReference>
<evidence type="ECO:0000313" key="14">
    <source>
        <dbReference type="EMBL" id="XBX76153.1"/>
    </source>
</evidence>
<protein>
    <recommendedName>
        <fullName evidence="1">non-specific serine/threonine protein kinase</fullName>
        <ecNumber evidence="1">2.7.11.1</ecNumber>
    </recommendedName>
</protein>
<organism evidence="14">
    <name type="scientific">Proteinivorax tanatarense</name>
    <dbReference type="NCBI Taxonomy" id="1260629"/>
    <lineage>
        <taxon>Bacteria</taxon>
        <taxon>Bacillati</taxon>
        <taxon>Bacillota</taxon>
        <taxon>Clostridia</taxon>
        <taxon>Eubacteriales</taxon>
        <taxon>Proteinivoracaceae</taxon>
        <taxon>Proteinivorax</taxon>
    </lineage>
</organism>
<feature type="transmembrane region" description="Helical" evidence="11">
    <location>
        <begin position="322"/>
        <end position="340"/>
    </location>
</feature>
<dbReference type="InterPro" id="IPR017441">
    <property type="entry name" value="Protein_kinase_ATP_BS"/>
</dbReference>
<dbReference type="RefSeq" id="WP_350344887.1">
    <property type="nucleotide sequence ID" value="NZ_CP158367.1"/>
</dbReference>
<keyword evidence="3" id="KW-0808">Transferase</keyword>
<dbReference type="PROSITE" id="PS00108">
    <property type="entry name" value="PROTEIN_KINASE_ST"/>
    <property type="match status" value="1"/>
</dbReference>
<evidence type="ECO:0000256" key="1">
    <source>
        <dbReference type="ARBA" id="ARBA00012513"/>
    </source>
</evidence>
<evidence type="ECO:0000256" key="4">
    <source>
        <dbReference type="ARBA" id="ARBA00022741"/>
    </source>
</evidence>
<dbReference type="InterPro" id="IPR000719">
    <property type="entry name" value="Prot_kinase_dom"/>
</dbReference>
<dbReference type="GO" id="GO:0005524">
    <property type="term" value="F:ATP binding"/>
    <property type="evidence" value="ECO:0007669"/>
    <property type="project" value="UniProtKB-UniRule"/>
</dbReference>
<dbReference type="Pfam" id="PF00069">
    <property type="entry name" value="Pkinase"/>
    <property type="match status" value="1"/>
</dbReference>
<evidence type="ECO:0000256" key="6">
    <source>
        <dbReference type="ARBA" id="ARBA00022840"/>
    </source>
</evidence>
<keyword evidence="11" id="KW-0812">Transmembrane</keyword>
<evidence type="ECO:0000256" key="8">
    <source>
        <dbReference type="ARBA" id="ARBA00048679"/>
    </source>
</evidence>
<name>A0AAU7VQQ4_9FIRM</name>
<feature type="domain" description="Protein kinase" evidence="12">
    <location>
        <begin position="10"/>
        <end position="272"/>
    </location>
</feature>
<feature type="compositionally biased region" description="Basic and acidic residues" evidence="10">
    <location>
        <begin position="296"/>
        <end position="309"/>
    </location>
</feature>
<gene>
    <name evidence="14" type="primary">pknB</name>
    <name evidence="14" type="ORF">PRVXT_001330</name>
</gene>
<dbReference type="SUPFAM" id="SSF56112">
    <property type="entry name" value="Protein kinase-like (PK-like)"/>
    <property type="match status" value="1"/>
</dbReference>
<dbReference type="CDD" id="cd14014">
    <property type="entry name" value="STKc_PknB_like"/>
    <property type="match status" value="1"/>
</dbReference>
<dbReference type="SMART" id="SM00220">
    <property type="entry name" value="S_TKc"/>
    <property type="match status" value="1"/>
</dbReference>
<dbReference type="PROSITE" id="PS51178">
    <property type="entry name" value="PASTA"/>
    <property type="match status" value="3"/>
</dbReference>
<keyword evidence="11" id="KW-1133">Transmembrane helix</keyword>
<reference evidence="14" key="1">
    <citation type="journal article" date="2013" name="Extremophiles">
        <title>Proteinivorax tanatarense gen. nov., sp. nov., an anaerobic, haloalkaliphilic, proteolytic bacterium isolated from a decaying algal bloom, and proposal of Proteinivoraceae fam. nov.</title>
        <authorList>
            <person name="Kevbrin V."/>
            <person name="Boltyanskaya Y."/>
            <person name="Zhilina T."/>
            <person name="Kolganova T."/>
            <person name="Lavrentjeva E."/>
            <person name="Kuznetsov B."/>
        </authorList>
    </citation>
    <scope>NUCLEOTIDE SEQUENCE</scope>
    <source>
        <strain evidence="14">Z-910T</strain>
    </source>
</reference>
<dbReference type="PANTHER" id="PTHR43289">
    <property type="entry name" value="MITOGEN-ACTIVATED PROTEIN KINASE KINASE KINASE 20-RELATED"/>
    <property type="match status" value="1"/>
</dbReference>
<evidence type="ECO:0000256" key="11">
    <source>
        <dbReference type="SAM" id="Phobius"/>
    </source>
</evidence>
<feature type="region of interest" description="Disordered" evidence="10">
    <location>
        <begin position="288"/>
        <end position="313"/>
    </location>
</feature>
<dbReference type="Pfam" id="PF03793">
    <property type="entry name" value="PASTA"/>
    <property type="match status" value="3"/>
</dbReference>
<keyword evidence="4 9" id="KW-0547">Nucleotide-binding</keyword>
<dbReference type="CDD" id="cd06577">
    <property type="entry name" value="PASTA_pknB"/>
    <property type="match status" value="3"/>
</dbReference>
<evidence type="ECO:0000256" key="7">
    <source>
        <dbReference type="ARBA" id="ARBA00047899"/>
    </source>
</evidence>
<dbReference type="FunFam" id="3.30.200.20:FF:000035">
    <property type="entry name" value="Serine/threonine protein kinase Stk1"/>
    <property type="match status" value="1"/>
</dbReference>
<evidence type="ECO:0000256" key="3">
    <source>
        <dbReference type="ARBA" id="ARBA00022679"/>
    </source>
</evidence>
<dbReference type="Gene3D" id="3.30.10.20">
    <property type="match status" value="3"/>
</dbReference>
<sequence>MVGQKLANRYHIIEKIGSGGMAVVYKARCTLLNRIVAVKVLKNQFIHDQELVRRFRREAQASAGLSHPNIVGIYDVGQDKDNYFIVMEYVAGQTLKDYIKDSKLNPNEALNFAKNICKALKHAHDNSIIHRDIKPQNILLTKEKHVKVTDFGIAKAVNNDQTLTMQNTNTVLGSVHYFSPEQAKGNYAGVQSDIYSLGIVMYEMLTGNLPFEGDSPISIAIKHIQEPIKPIIELDNDMPMGVSNIVKKAVTKNKDLRYKSAEELLNDIRSWLNYGEVDIETTEEVDQTQRFSMGEIDNKSLDEKNEEPKQKKKKSLTKGKKILISLLVLVVFIGGGYALTRRALYVPEVTVPNVEGLSLSEAIYELEELGLEYIIEGEEHNNMPTNHVLYQSPSAGAARREGREVSLVLSLGPQYIDVPDVVGESERGAINTLSESGFEVEVNREYDNTVESGKVISQSPRGGSLQREETVSILISEGPKPVDMPSLTSKDLNEATDLLEQLGLEYTTRWIQPQGDSPGGIVIEQYPSSDGEILPGQTIVELDVRPYERVEEVVQVDADFFGTHVRIVVEDIEGVNTVVDERVFVGGRNEEFVITYWEGGEVRVFVDGELQ</sequence>
<evidence type="ECO:0000259" key="13">
    <source>
        <dbReference type="PROSITE" id="PS51178"/>
    </source>
</evidence>
<keyword evidence="6 9" id="KW-0067">ATP-binding</keyword>
<comment type="catalytic activity">
    <reaction evidence="7">
        <text>L-threonyl-[protein] + ATP = O-phospho-L-threonyl-[protein] + ADP + H(+)</text>
        <dbReference type="Rhea" id="RHEA:46608"/>
        <dbReference type="Rhea" id="RHEA-COMP:11060"/>
        <dbReference type="Rhea" id="RHEA-COMP:11605"/>
        <dbReference type="ChEBI" id="CHEBI:15378"/>
        <dbReference type="ChEBI" id="CHEBI:30013"/>
        <dbReference type="ChEBI" id="CHEBI:30616"/>
        <dbReference type="ChEBI" id="CHEBI:61977"/>
        <dbReference type="ChEBI" id="CHEBI:456216"/>
        <dbReference type="EC" id="2.7.11.1"/>
    </reaction>
</comment>
<dbReference type="PROSITE" id="PS00107">
    <property type="entry name" value="PROTEIN_KINASE_ATP"/>
    <property type="match status" value="1"/>
</dbReference>
<evidence type="ECO:0000256" key="10">
    <source>
        <dbReference type="SAM" id="MobiDB-lite"/>
    </source>
</evidence>
<dbReference type="EC" id="2.7.11.1" evidence="1"/>
<dbReference type="FunFam" id="1.10.510.10:FF:000021">
    <property type="entry name" value="Serine/threonine protein kinase"/>
    <property type="match status" value="1"/>
</dbReference>
<evidence type="ECO:0000256" key="2">
    <source>
        <dbReference type="ARBA" id="ARBA00022527"/>
    </source>
</evidence>
<dbReference type="InterPro" id="IPR008271">
    <property type="entry name" value="Ser/Thr_kinase_AS"/>
</dbReference>
<evidence type="ECO:0000259" key="12">
    <source>
        <dbReference type="PROSITE" id="PS50011"/>
    </source>
</evidence>
<dbReference type="SUPFAM" id="SSF54184">
    <property type="entry name" value="Penicillin-binding protein 2x (pbp-2x), c-terminal domain"/>
    <property type="match status" value="1"/>
</dbReference>
<dbReference type="PROSITE" id="PS50011">
    <property type="entry name" value="PROTEIN_KINASE_DOM"/>
    <property type="match status" value="1"/>
</dbReference>
<feature type="domain" description="PASTA" evidence="13">
    <location>
        <begin position="345"/>
        <end position="411"/>
    </location>
</feature>
<dbReference type="Gene3D" id="1.10.510.10">
    <property type="entry name" value="Transferase(Phosphotransferase) domain 1"/>
    <property type="match status" value="1"/>
</dbReference>
<accession>A0AAU7VQQ4</accession>
<evidence type="ECO:0000256" key="5">
    <source>
        <dbReference type="ARBA" id="ARBA00022777"/>
    </source>
</evidence>
<dbReference type="SMART" id="SM00740">
    <property type="entry name" value="PASTA"/>
    <property type="match status" value="3"/>
</dbReference>
<feature type="domain" description="PASTA" evidence="13">
    <location>
        <begin position="478"/>
        <end position="546"/>
    </location>
</feature>
<feature type="binding site" evidence="9">
    <location>
        <position position="39"/>
    </location>
    <ligand>
        <name>ATP</name>
        <dbReference type="ChEBI" id="CHEBI:30616"/>
    </ligand>
</feature>
<dbReference type="InterPro" id="IPR005543">
    <property type="entry name" value="PASTA_dom"/>
</dbReference>
<comment type="catalytic activity">
    <reaction evidence="8">
        <text>L-seryl-[protein] + ATP = O-phospho-L-seryl-[protein] + ADP + H(+)</text>
        <dbReference type="Rhea" id="RHEA:17989"/>
        <dbReference type="Rhea" id="RHEA-COMP:9863"/>
        <dbReference type="Rhea" id="RHEA-COMP:11604"/>
        <dbReference type="ChEBI" id="CHEBI:15378"/>
        <dbReference type="ChEBI" id="CHEBI:29999"/>
        <dbReference type="ChEBI" id="CHEBI:30616"/>
        <dbReference type="ChEBI" id="CHEBI:83421"/>
        <dbReference type="ChEBI" id="CHEBI:456216"/>
        <dbReference type="EC" id="2.7.11.1"/>
    </reaction>
</comment>
<dbReference type="EMBL" id="CP158367">
    <property type="protein sequence ID" value="XBX76153.1"/>
    <property type="molecule type" value="Genomic_DNA"/>
</dbReference>
<dbReference type="AlphaFoldDB" id="A0AAU7VQQ4"/>
<feature type="domain" description="PASTA" evidence="13">
    <location>
        <begin position="412"/>
        <end position="477"/>
    </location>
</feature>
<dbReference type="GO" id="GO:0004674">
    <property type="term" value="F:protein serine/threonine kinase activity"/>
    <property type="evidence" value="ECO:0007669"/>
    <property type="project" value="UniProtKB-KW"/>
</dbReference>
<evidence type="ECO:0000256" key="9">
    <source>
        <dbReference type="PROSITE-ProRule" id="PRU10141"/>
    </source>
</evidence>
<proteinExistence type="predicted"/>
<reference evidence="14" key="2">
    <citation type="submission" date="2024-06" db="EMBL/GenBank/DDBJ databases">
        <authorList>
            <person name="Petrova K.O."/>
            <person name="Toshchakov S.V."/>
            <person name="Boltjanskaja Y.V."/>
            <person name="Kevbrin V."/>
        </authorList>
    </citation>
    <scope>NUCLEOTIDE SEQUENCE</scope>
    <source>
        <strain evidence="14">Z-910T</strain>
    </source>
</reference>